<proteinExistence type="predicted"/>
<keyword evidence="2" id="KW-1185">Reference proteome</keyword>
<gene>
    <name evidence="1" type="ORF">BDY17DRAFT_146252</name>
</gene>
<evidence type="ECO:0000313" key="2">
    <source>
        <dbReference type="Proteomes" id="UP000799767"/>
    </source>
</evidence>
<dbReference type="InterPro" id="IPR029058">
    <property type="entry name" value="AB_hydrolase_fold"/>
</dbReference>
<dbReference type="EMBL" id="MU001635">
    <property type="protein sequence ID" value="KAF2483375.1"/>
    <property type="molecule type" value="Genomic_DNA"/>
</dbReference>
<dbReference type="RefSeq" id="XP_033589945.1">
    <property type="nucleotide sequence ID" value="XM_033729572.1"/>
</dbReference>
<dbReference type="OrthoDB" id="9978720at2759"/>
<protein>
    <submittedName>
        <fullName evidence="1">Alpha/Beta hydrolase protein</fullName>
    </submittedName>
</protein>
<dbReference type="Gene3D" id="3.40.50.1820">
    <property type="entry name" value="alpha/beta hydrolase"/>
    <property type="match status" value="1"/>
</dbReference>
<dbReference type="InterPro" id="IPR050228">
    <property type="entry name" value="Carboxylesterase_BioH"/>
</dbReference>
<organism evidence="1 2">
    <name type="scientific">Neohortaea acidophila</name>
    <dbReference type="NCBI Taxonomy" id="245834"/>
    <lineage>
        <taxon>Eukaryota</taxon>
        <taxon>Fungi</taxon>
        <taxon>Dikarya</taxon>
        <taxon>Ascomycota</taxon>
        <taxon>Pezizomycotina</taxon>
        <taxon>Dothideomycetes</taxon>
        <taxon>Dothideomycetidae</taxon>
        <taxon>Mycosphaerellales</taxon>
        <taxon>Teratosphaeriaceae</taxon>
        <taxon>Neohortaea</taxon>
    </lineage>
</organism>
<dbReference type="Proteomes" id="UP000799767">
    <property type="component" value="Unassembled WGS sequence"/>
</dbReference>
<dbReference type="SUPFAM" id="SSF53474">
    <property type="entry name" value="alpha/beta-Hydrolases"/>
    <property type="match status" value="1"/>
</dbReference>
<dbReference type="GeneID" id="54470574"/>
<dbReference type="GO" id="GO:0016787">
    <property type="term" value="F:hydrolase activity"/>
    <property type="evidence" value="ECO:0007669"/>
    <property type="project" value="UniProtKB-KW"/>
</dbReference>
<accession>A0A6A6PTZ3</accession>
<dbReference type="PANTHER" id="PTHR43194:SF2">
    <property type="entry name" value="PEROXISOMAL MEMBRANE PROTEIN LPX1"/>
    <property type="match status" value="1"/>
</dbReference>
<dbReference type="AlphaFoldDB" id="A0A6A6PTZ3"/>
<dbReference type="PANTHER" id="PTHR43194">
    <property type="entry name" value="HYDROLASE ALPHA/BETA FOLD FAMILY"/>
    <property type="match status" value="1"/>
</dbReference>
<name>A0A6A6PTZ3_9PEZI</name>
<keyword evidence="1" id="KW-0378">Hydrolase</keyword>
<sequence>MPPPPVSFHTKGKRMVYNESYIVVDQAYVQYMPPVSVGNKEYSPADLPILFIHGGGLTGAMWEATPDRRPGWAVLASRPPYTRSVYCIDAVDSGRSQRCPDDLRSAPVEYRTAKQMHERFRLAPSENKSTDDQEYQFPLEHLDALIATQSARRRGQEQYSAEAKGIQDAISEIGECDIIAHSNGCSTCISALLDPNTTSKVRRLVLVEPAWALTDSTDHLKDVTTLLVWGDHLAGHEMWEPIVEYYRDLEGDVTVYDLPKMGIRGNSHFPMHDRNSDEVGHLILKWLQKA</sequence>
<evidence type="ECO:0000313" key="1">
    <source>
        <dbReference type="EMBL" id="KAF2483375.1"/>
    </source>
</evidence>
<reference evidence="1" key="1">
    <citation type="journal article" date="2020" name="Stud. Mycol.">
        <title>101 Dothideomycetes genomes: a test case for predicting lifestyles and emergence of pathogens.</title>
        <authorList>
            <person name="Haridas S."/>
            <person name="Albert R."/>
            <person name="Binder M."/>
            <person name="Bloem J."/>
            <person name="Labutti K."/>
            <person name="Salamov A."/>
            <person name="Andreopoulos B."/>
            <person name="Baker S."/>
            <person name="Barry K."/>
            <person name="Bills G."/>
            <person name="Bluhm B."/>
            <person name="Cannon C."/>
            <person name="Castanera R."/>
            <person name="Culley D."/>
            <person name="Daum C."/>
            <person name="Ezra D."/>
            <person name="Gonzalez J."/>
            <person name="Henrissat B."/>
            <person name="Kuo A."/>
            <person name="Liang C."/>
            <person name="Lipzen A."/>
            <person name="Lutzoni F."/>
            <person name="Magnuson J."/>
            <person name="Mondo S."/>
            <person name="Nolan M."/>
            <person name="Ohm R."/>
            <person name="Pangilinan J."/>
            <person name="Park H.-J."/>
            <person name="Ramirez L."/>
            <person name="Alfaro M."/>
            <person name="Sun H."/>
            <person name="Tritt A."/>
            <person name="Yoshinaga Y."/>
            <person name="Zwiers L.-H."/>
            <person name="Turgeon B."/>
            <person name="Goodwin S."/>
            <person name="Spatafora J."/>
            <person name="Crous P."/>
            <person name="Grigoriev I."/>
        </authorList>
    </citation>
    <scope>NUCLEOTIDE SEQUENCE</scope>
    <source>
        <strain evidence="1">CBS 113389</strain>
    </source>
</reference>